<evidence type="ECO:0000256" key="1">
    <source>
        <dbReference type="SAM" id="SignalP"/>
    </source>
</evidence>
<keyword evidence="1" id="KW-0732">Signal</keyword>
<reference evidence="3 4" key="1">
    <citation type="journal article" date="2017" name="Genome Announc.">
        <title>Draft Genome Sequence of a Sporulating and Motile Strain of Lachnotalea glycerini Isolated from Water in Quebec City, Canada.</title>
        <authorList>
            <person name="Maheux A.F."/>
            <person name="Boudreau D.K."/>
            <person name="Berube E."/>
            <person name="Boissinot M."/>
            <person name="Raymond F."/>
            <person name="Brodeur S."/>
            <person name="Corbeil J."/>
            <person name="Isabel S."/>
            <person name="Omar R.F."/>
            <person name="Bergeron M.G."/>
        </authorList>
    </citation>
    <scope>NUCLEOTIDE SEQUENCE [LARGE SCALE GENOMIC DNA]</scope>
    <source>
        <strain evidence="3 4">CCRI-19302</strain>
    </source>
</reference>
<sequence>MDNKITICQKIIKPINFLALLLVKQTANASCAWVFHQPEFPEEASKFKKYHDGLI</sequence>
<proteinExistence type="predicted"/>
<dbReference type="OrthoDB" id="1758245at2"/>
<protein>
    <submittedName>
        <fullName evidence="3">Cyclic lactone autoinducer peptide</fullName>
    </submittedName>
</protein>
<feature type="signal peptide" evidence="1">
    <location>
        <begin position="1"/>
        <end position="29"/>
    </location>
</feature>
<dbReference type="InterPro" id="IPR009229">
    <property type="entry name" value="AgrD"/>
</dbReference>
<dbReference type="NCBIfam" id="TIGR04223">
    <property type="entry name" value="quorum_AgrD"/>
    <property type="match status" value="1"/>
</dbReference>
<gene>
    <name evidence="2" type="ORF">C8E03_101231</name>
    <name evidence="3" type="ORF">CG710_002855</name>
</gene>
<evidence type="ECO:0000313" key="5">
    <source>
        <dbReference type="Proteomes" id="UP000247523"/>
    </source>
</evidence>
<evidence type="ECO:0000313" key="4">
    <source>
        <dbReference type="Proteomes" id="UP000216411"/>
    </source>
</evidence>
<dbReference type="RefSeq" id="WP_094376758.1">
    <property type="nucleotide sequence ID" value="NZ_NOKA02000002.1"/>
</dbReference>
<name>A0A255IJH5_9FIRM</name>
<organism evidence="3 4">
    <name type="scientific">Lachnotalea glycerini</name>
    <dbReference type="NCBI Taxonomy" id="1763509"/>
    <lineage>
        <taxon>Bacteria</taxon>
        <taxon>Bacillati</taxon>
        <taxon>Bacillota</taxon>
        <taxon>Clostridia</taxon>
        <taxon>Lachnospirales</taxon>
        <taxon>Lachnospiraceae</taxon>
        <taxon>Lachnotalea</taxon>
    </lineage>
</organism>
<dbReference type="EMBL" id="QICS01000001">
    <property type="protein sequence ID" value="PXV95602.1"/>
    <property type="molecule type" value="Genomic_DNA"/>
</dbReference>
<dbReference type="EMBL" id="NOKA02000002">
    <property type="protein sequence ID" value="RDY32892.1"/>
    <property type="molecule type" value="Genomic_DNA"/>
</dbReference>
<accession>A0A255IJH5</accession>
<reference evidence="2 5" key="2">
    <citation type="submission" date="2018-05" db="EMBL/GenBank/DDBJ databases">
        <title>Genomic Encyclopedia of Type Strains, Phase IV (KMG-IV): sequencing the most valuable type-strain genomes for metagenomic binning, comparative biology and taxonomic classification.</title>
        <authorList>
            <person name="Goeker M."/>
        </authorList>
    </citation>
    <scope>NUCLEOTIDE SEQUENCE [LARGE SCALE GENOMIC DNA]</scope>
    <source>
        <strain evidence="2 5">DSM 28816</strain>
    </source>
</reference>
<dbReference type="Proteomes" id="UP000216411">
    <property type="component" value="Unassembled WGS sequence"/>
</dbReference>
<keyword evidence="4" id="KW-1185">Reference proteome</keyword>
<reference evidence="3" key="3">
    <citation type="submission" date="2018-07" db="EMBL/GenBank/DDBJ databases">
        <authorList>
            <person name="Quirk P.G."/>
            <person name="Krulwich T.A."/>
        </authorList>
    </citation>
    <scope>NUCLEOTIDE SEQUENCE</scope>
    <source>
        <strain evidence="3">CCRI-19302</strain>
    </source>
</reference>
<evidence type="ECO:0000313" key="2">
    <source>
        <dbReference type="EMBL" id="PXV95602.1"/>
    </source>
</evidence>
<dbReference type="AlphaFoldDB" id="A0A255IJH5"/>
<dbReference type="Proteomes" id="UP000247523">
    <property type="component" value="Unassembled WGS sequence"/>
</dbReference>
<feature type="chain" id="PRO_5038223329" evidence="1">
    <location>
        <begin position="30"/>
        <end position="55"/>
    </location>
</feature>
<evidence type="ECO:0000313" key="3">
    <source>
        <dbReference type="EMBL" id="RDY32892.1"/>
    </source>
</evidence>
<comment type="caution">
    <text evidence="3">The sequence shown here is derived from an EMBL/GenBank/DDBJ whole genome shotgun (WGS) entry which is preliminary data.</text>
</comment>